<feature type="region of interest" description="Disordered" evidence="1">
    <location>
        <begin position="93"/>
        <end position="126"/>
    </location>
</feature>
<dbReference type="GeneID" id="85386418"/>
<dbReference type="EMBL" id="JAHMHS010000051">
    <property type="protein sequence ID" value="KAK1724487.1"/>
    <property type="molecule type" value="Genomic_DNA"/>
</dbReference>
<evidence type="ECO:0000313" key="4">
    <source>
        <dbReference type="Proteomes" id="UP001244207"/>
    </source>
</evidence>
<protein>
    <submittedName>
        <fullName evidence="3">Uncharacterized protein</fullName>
    </submittedName>
</protein>
<evidence type="ECO:0000256" key="1">
    <source>
        <dbReference type="SAM" id="MobiDB-lite"/>
    </source>
</evidence>
<proteinExistence type="predicted"/>
<gene>
    <name evidence="3" type="ORF">BDZ83DRAFT_350360</name>
</gene>
<name>A0AAD8UHP9_GLOAC</name>
<dbReference type="RefSeq" id="XP_060364542.1">
    <property type="nucleotide sequence ID" value="XM_060502519.1"/>
</dbReference>
<dbReference type="AlphaFoldDB" id="A0AAD8UHP9"/>
<feature type="transmembrane region" description="Helical" evidence="2">
    <location>
        <begin position="225"/>
        <end position="247"/>
    </location>
</feature>
<comment type="caution">
    <text evidence="3">The sequence shown here is derived from an EMBL/GenBank/DDBJ whole genome shotgun (WGS) entry which is preliminary data.</text>
</comment>
<keyword evidence="2" id="KW-0472">Membrane</keyword>
<keyword evidence="2" id="KW-0812">Transmembrane</keyword>
<evidence type="ECO:0000313" key="3">
    <source>
        <dbReference type="EMBL" id="KAK1724487.1"/>
    </source>
</evidence>
<feature type="region of interest" description="Disordered" evidence="1">
    <location>
        <begin position="171"/>
        <end position="218"/>
    </location>
</feature>
<feature type="compositionally biased region" description="Basic and acidic residues" evidence="1">
    <location>
        <begin position="204"/>
        <end position="218"/>
    </location>
</feature>
<dbReference type="PROSITE" id="PS51257">
    <property type="entry name" value="PROKAR_LIPOPROTEIN"/>
    <property type="match status" value="1"/>
</dbReference>
<dbReference type="Proteomes" id="UP001244207">
    <property type="component" value="Unassembled WGS sequence"/>
</dbReference>
<sequence length="260" mass="29395">MELCQVKSRRKFVTRSGTVRLSVACLGLFACHDPFYLREKVVRGLFRHGEASQWKGPANQMLRWNFVATPCLLRFLPPPPPKKIEMQTSITTVVSSSIDRSPPSERRGNISKVGRPVVKGKPKHTCKRDLEHSKLPTPMFPYPRSPSVIMVSRMPCPQCVLVYPATEKEKKTSQSLPAQVRERASSKHPPRLTDNQGRLLQCGKKSERGHTERRERRWGRDSTPLALPLIILPLLDLAVLVIGLQLLCSSLVELPLDRLI</sequence>
<keyword evidence="2" id="KW-1133">Transmembrane helix</keyword>
<accession>A0AAD8UHP9</accession>
<reference evidence="3" key="1">
    <citation type="submission" date="2021-12" db="EMBL/GenBank/DDBJ databases">
        <title>Comparative genomics, transcriptomics and evolutionary studies reveal genomic signatures of adaptation to plant cell wall in hemibiotrophic fungi.</title>
        <authorList>
            <consortium name="DOE Joint Genome Institute"/>
            <person name="Baroncelli R."/>
            <person name="Diaz J.F."/>
            <person name="Benocci T."/>
            <person name="Peng M."/>
            <person name="Battaglia E."/>
            <person name="Haridas S."/>
            <person name="Andreopoulos W."/>
            <person name="Labutti K."/>
            <person name="Pangilinan J."/>
            <person name="Floch G.L."/>
            <person name="Makela M.R."/>
            <person name="Henrissat B."/>
            <person name="Grigoriev I.V."/>
            <person name="Crouch J.A."/>
            <person name="De Vries R.P."/>
            <person name="Sukno S.A."/>
            <person name="Thon M.R."/>
        </authorList>
    </citation>
    <scope>NUCLEOTIDE SEQUENCE</scope>
    <source>
        <strain evidence="3">CBS 112980</strain>
    </source>
</reference>
<organism evidence="3 4">
    <name type="scientific">Glomerella acutata</name>
    <name type="common">Colletotrichum acutatum</name>
    <dbReference type="NCBI Taxonomy" id="27357"/>
    <lineage>
        <taxon>Eukaryota</taxon>
        <taxon>Fungi</taxon>
        <taxon>Dikarya</taxon>
        <taxon>Ascomycota</taxon>
        <taxon>Pezizomycotina</taxon>
        <taxon>Sordariomycetes</taxon>
        <taxon>Hypocreomycetidae</taxon>
        <taxon>Glomerellales</taxon>
        <taxon>Glomerellaceae</taxon>
        <taxon>Colletotrichum</taxon>
        <taxon>Colletotrichum acutatum species complex</taxon>
    </lineage>
</organism>
<evidence type="ECO:0000256" key="2">
    <source>
        <dbReference type="SAM" id="Phobius"/>
    </source>
</evidence>
<keyword evidence="4" id="KW-1185">Reference proteome</keyword>